<evidence type="ECO:0000313" key="8">
    <source>
        <dbReference type="EMBL" id="TKR76766.1"/>
    </source>
</evidence>
<dbReference type="EMBL" id="AZBU02000005">
    <property type="protein sequence ID" value="TKR76766.1"/>
    <property type="molecule type" value="Genomic_DNA"/>
</dbReference>
<organism evidence="8 9">
    <name type="scientific">Steinernema carpocapsae</name>
    <name type="common">Entomopathogenic nematode</name>
    <dbReference type="NCBI Taxonomy" id="34508"/>
    <lineage>
        <taxon>Eukaryota</taxon>
        <taxon>Metazoa</taxon>
        <taxon>Ecdysozoa</taxon>
        <taxon>Nematoda</taxon>
        <taxon>Chromadorea</taxon>
        <taxon>Rhabditida</taxon>
        <taxon>Tylenchina</taxon>
        <taxon>Panagrolaimomorpha</taxon>
        <taxon>Strongyloidoidea</taxon>
        <taxon>Steinernematidae</taxon>
        <taxon>Steinernema</taxon>
    </lineage>
</organism>
<evidence type="ECO:0000256" key="3">
    <source>
        <dbReference type="ARBA" id="ARBA00022729"/>
    </source>
</evidence>
<keyword evidence="9" id="KW-1185">Reference proteome</keyword>
<proteinExistence type="inferred from homology"/>
<comment type="caution">
    <text evidence="8">The sequence shown here is derived from an EMBL/GenBank/DDBJ whole genome shotgun (WGS) entry which is preliminary data.</text>
</comment>
<evidence type="ECO:0000256" key="2">
    <source>
        <dbReference type="ARBA" id="ARBA00022670"/>
    </source>
</evidence>
<reference evidence="8 9" key="1">
    <citation type="journal article" date="2015" name="Genome Biol.">
        <title>Comparative genomics of Steinernema reveals deeply conserved gene regulatory networks.</title>
        <authorList>
            <person name="Dillman A.R."/>
            <person name="Macchietto M."/>
            <person name="Porter C.F."/>
            <person name="Rogers A."/>
            <person name="Williams B."/>
            <person name="Antoshechkin I."/>
            <person name="Lee M.M."/>
            <person name="Goodwin Z."/>
            <person name="Lu X."/>
            <person name="Lewis E.E."/>
            <person name="Goodrich-Blair H."/>
            <person name="Stock S.P."/>
            <person name="Adams B.J."/>
            <person name="Sternberg P.W."/>
            <person name="Mortazavi A."/>
        </authorList>
    </citation>
    <scope>NUCLEOTIDE SEQUENCE [LARGE SCALE GENOMIC DNA]</scope>
    <source>
        <strain evidence="8 9">ALL</strain>
    </source>
</reference>
<dbReference type="InterPro" id="IPR029058">
    <property type="entry name" value="AB_hydrolase_fold"/>
</dbReference>
<dbReference type="PANTHER" id="PTHR11010">
    <property type="entry name" value="PROTEASE S28 PRO-X CARBOXYPEPTIDASE-RELATED"/>
    <property type="match status" value="1"/>
</dbReference>
<dbReference type="InterPro" id="IPR008758">
    <property type="entry name" value="Peptidase_S28"/>
</dbReference>
<comment type="similarity">
    <text evidence="1">Belongs to the peptidase S28 family.</text>
</comment>
<dbReference type="InterPro" id="IPR042269">
    <property type="entry name" value="Ser_carbopepase_S28_SKS"/>
</dbReference>
<evidence type="ECO:0000256" key="1">
    <source>
        <dbReference type="ARBA" id="ARBA00011079"/>
    </source>
</evidence>
<dbReference type="STRING" id="34508.A0A4U5N2W8"/>
<evidence type="ECO:0008006" key="10">
    <source>
        <dbReference type="Google" id="ProtNLM"/>
    </source>
</evidence>
<keyword evidence="4" id="KW-0378">Hydrolase</keyword>
<dbReference type="AlphaFoldDB" id="A0A4U5N2W8"/>
<dbReference type="Pfam" id="PF05577">
    <property type="entry name" value="Peptidase_S28"/>
    <property type="match status" value="1"/>
</dbReference>
<evidence type="ECO:0000313" key="9">
    <source>
        <dbReference type="Proteomes" id="UP000298663"/>
    </source>
</evidence>
<feature type="chain" id="PRO_5020745259" description="Prolylcarboxypeptidase" evidence="7">
    <location>
        <begin position="19"/>
        <end position="515"/>
    </location>
</feature>
<dbReference type="GO" id="GO:0008239">
    <property type="term" value="F:dipeptidyl-peptidase activity"/>
    <property type="evidence" value="ECO:0007669"/>
    <property type="project" value="TreeGrafter"/>
</dbReference>
<keyword evidence="6" id="KW-0325">Glycoprotein</keyword>
<dbReference type="Proteomes" id="UP000298663">
    <property type="component" value="Unassembled WGS sequence"/>
</dbReference>
<keyword evidence="2" id="KW-0645">Protease</keyword>
<keyword evidence="5" id="KW-0720">Serine protease</keyword>
<feature type="signal peptide" evidence="7">
    <location>
        <begin position="1"/>
        <end position="18"/>
    </location>
</feature>
<keyword evidence="3 7" id="KW-0732">Signal</keyword>
<evidence type="ECO:0000256" key="7">
    <source>
        <dbReference type="SAM" id="SignalP"/>
    </source>
</evidence>
<dbReference type="PANTHER" id="PTHR11010:SF38">
    <property type="entry name" value="LYSOSOMAL PRO-X CARBOXYPEPTIDASE"/>
    <property type="match status" value="1"/>
</dbReference>
<dbReference type="SUPFAM" id="SSF53474">
    <property type="entry name" value="alpha/beta-Hydrolases"/>
    <property type="match status" value="1"/>
</dbReference>
<dbReference type="Gene3D" id="3.40.50.1820">
    <property type="entry name" value="alpha/beta hydrolase"/>
    <property type="match status" value="1"/>
</dbReference>
<reference evidence="8 9" key="2">
    <citation type="journal article" date="2019" name="G3 (Bethesda)">
        <title>Hybrid Assembly of the Genome of the Entomopathogenic Nematode Steinernema carpocapsae Identifies the X-Chromosome.</title>
        <authorList>
            <person name="Serra L."/>
            <person name="Macchietto M."/>
            <person name="Macias-Munoz A."/>
            <person name="McGill C.J."/>
            <person name="Rodriguez I.M."/>
            <person name="Rodriguez B."/>
            <person name="Murad R."/>
            <person name="Mortazavi A."/>
        </authorList>
    </citation>
    <scope>NUCLEOTIDE SEQUENCE [LARGE SCALE GENOMIC DNA]</scope>
    <source>
        <strain evidence="8 9">ALL</strain>
    </source>
</reference>
<evidence type="ECO:0000256" key="6">
    <source>
        <dbReference type="ARBA" id="ARBA00023180"/>
    </source>
</evidence>
<dbReference type="Gene3D" id="1.20.120.980">
    <property type="entry name" value="Serine carboxypeptidase S28, SKS domain"/>
    <property type="match status" value="1"/>
</dbReference>
<dbReference type="GO" id="GO:0006508">
    <property type="term" value="P:proteolysis"/>
    <property type="evidence" value="ECO:0007669"/>
    <property type="project" value="UniProtKB-KW"/>
</dbReference>
<dbReference type="GO" id="GO:0070008">
    <property type="term" value="F:serine-type exopeptidase activity"/>
    <property type="evidence" value="ECO:0007669"/>
    <property type="project" value="InterPro"/>
</dbReference>
<accession>A0A4U5N2W8</accession>
<evidence type="ECO:0000256" key="5">
    <source>
        <dbReference type="ARBA" id="ARBA00022825"/>
    </source>
</evidence>
<sequence>MSAAWVFLILALAPCVFGEHDRLQDVPGNWKEEFFVHMPLDHFNFADTRTFNMRYFLDLDYYEAGKPIFFYCGNEGFIEFYMKATSQILEWAKEFNAAVVYAEHRFYGETMPFGNESYTSAENLGYMTSSQALADYAKFIGYLKQSRIPKAQDSTVVVFGGSYGGMLAAWFRAKYPNIVDVAVASSAPVKLFVPSGEPYTQSFEILTRTLVNGGCNKEALYKSWGAMTNLSKTESGRSKLNAIFHLAEKSQIKAPHDVYNLFAYIQSAFVDLTMVDYPYENDIFNPLPAWPVKEACKFFKEEKKSNEDYAKAMFEMLDLIRNYDGKMKEFCVDSTVCEDDRDKFGEMKGWNWQSCTEFVLSGCSRGLPYDIFENSCPFTLKSNIENCLQLFKSIGYTAEMMRPASEITQYGENFTTASRIIFTYGDFDLTMAGAWSTTSKVERDIVNLIVKEGAHMYVLAGSHDNDTEFVKETRNEVKKYMNLWINNEDKDKTKNAVIKCLSLWVVLAFIVARFM</sequence>
<protein>
    <recommendedName>
        <fullName evidence="10">Prolylcarboxypeptidase</fullName>
    </recommendedName>
</protein>
<dbReference type="OrthoDB" id="2130629at2759"/>
<dbReference type="FunFam" id="1.20.120.980:FF:000007">
    <property type="entry name" value="Predicted protein"/>
    <property type="match status" value="1"/>
</dbReference>
<gene>
    <name evidence="8" type="ORF">L596_017859</name>
</gene>
<evidence type="ECO:0000256" key="4">
    <source>
        <dbReference type="ARBA" id="ARBA00022801"/>
    </source>
</evidence>
<name>A0A4U5N2W8_STECR</name>